<feature type="region of interest" description="Disordered" evidence="1">
    <location>
        <begin position="30"/>
        <end position="64"/>
    </location>
</feature>
<sequence>MHTVFFRNEILPTLFNAKSHQCYMHRIDVEEDSDTEEDEQSVVLDSCNGDRSDDWQKKMDRSTTSREAQGVAKNVVFKEKQSVILL</sequence>
<protein>
    <submittedName>
        <fullName evidence="3">Uncharacterized protein</fullName>
    </submittedName>
</protein>
<keyword evidence="2" id="KW-1185">Reference proteome</keyword>
<accession>A0A915I8L4</accession>
<dbReference type="Proteomes" id="UP000887565">
    <property type="component" value="Unplaced"/>
</dbReference>
<evidence type="ECO:0000313" key="3">
    <source>
        <dbReference type="WBParaSite" id="nRc.2.0.1.t10505-RA"/>
    </source>
</evidence>
<feature type="compositionally biased region" description="Acidic residues" evidence="1">
    <location>
        <begin position="30"/>
        <end position="40"/>
    </location>
</feature>
<reference evidence="3" key="1">
    <citation type="submission" date="2022-11" db="UniProtKB">
        <authorList>
            <consortium name="WormBaseParasite"/>
        </authorList>
    </citation>
    <scope>IDENTIFICATION</scope>
</reference>
<proteinExistence type="predicted"/>
<name>A0A915I8L4_ROMCU</name>
<organism evidence="2 3">
    <name type="scientific">Romanomermis culicivorax</name>
    <name type="common">Nematode worm</name>
    <dbReference type="NCBI Taxonomy" id="13658"/>
    <lineage>
        <taxon>Eukaryota</taxon>
        <taxon>Metazoa</taxon>
        <taxon>Ecdysozoa</taxon>
        <taxon>Nematoda</taxon>
        <taxon>Enoplea</taxon>
        <taxon>Dorylaimia</taxon>
        <taxon>Mermithida</taxon>
        <taxon>Mermithoidea</taxon>
        <taxon>Mermithidae</taxon>
        <taxon>Romanomermis</taxon>
    </lineage>
</organism>
<evidence type="ECO:0000256" key="1">
    <source>
        <dbReference type="SAM" id="MobiDB-lite"/>
    </source>
</evidence>
<dbReference type="WBParaSite" id="nRc.2.0.1.t10505-RA">
    <property type="protein sequence ID" value="nRc.2.0.1.t10505-RA"/>
    <property type="gene ID" value="nRc.2.0.1.g10505"/>
</dbReference>
<dbReference type="AlphaFoldDB" id="A0A915I8L4"/>
<evidence type="ECO:0000313" key="2">
    <source>
        <dbReference type="Proteomes" id="UP000887565"/>
    </source>
</evidence>
<feature type="compositionally biased region" description="Basic and acidic residues" evidence="1">
    <location>
        <begin position="48"/>
        <end position="64"/>
    </location>
</feature>